<dbReference type="Pfam" id="PF01609">
    <property type="entry name" value="DDE_Tnp_1"/>
    <property type="match status" value="1"/>
</dbReference>
<name>A0ABS1UBQ2_9PROT</name>
<dbReference type="EMBL" id="JAETWB010000048">
    <property type="protein sequence ID" value="MBL6082116.1"/>
    <property type="molecule type" value="Genomic_DNA"/>
</dbReference>
<protein>
    <submittedName>
        <fullName evidence="3">Transposase</fullName>
    </submittedName>
</protein>
<feature type="region of interest" description="Disordered" evidence="1">
    <location>
        <begin position="55"/>
        <end position="85"/>
    </location>
</feature>
<dbReference type="InterPro" id="IPR002559">
    <property type="entry name" value="Transposase_11"/>
</dbReference>
<comment type="caution">
    <text evidence="3">The sequence shown here is derived from an EMBL/GenBank/DDBJ whole genome shotgun (WGS) entry which is preliminary data.</text>
</comment>
<organism evidence="3 4">
    <name type="scientific">Belnapia arida</name>
    <dbReference type="NCBI Taxonomy" id="2804533"/>
    <lineage>
        <taxon>Bacteria</taxon>
        <taxon>Pseudomonadati</taxon>
        <taxon>Pseudomonadota</taxon>
        <taxon>Alphaproteobacteria</taxon>
        <taxon>Acetobacterales</taxon>
        <taxon>Roseomonadaceae</taxon>
        <taxon>Belnapia</taxon>
    </lineage>
</organism>
<reference evidence="3 4" key="1">
    <citation type="submission" date="2021-01" db="EMBL/GenBank/DDBJ databases">
        <title>Belnapia mucosa sp. nov. and Belnapia arida sp. nov., isolated from the Tabernas Desert (Almeria, Spain).</title>
        <authorList>
            <person name="Molina-Menor E."/>
            <person name="Vidal-Verdu A."/>
            <person name="Calonge A."/>
            <person name="Satari L."/>
            <person name="Pereto J."/>
            <person name="Porcar M."/>
        </authorList>
    </citation>
    <scope>NUCLEOTIDE SEQUENCE [LARGE SCALE GENOMIC DNA]</scope>
    <source>
        <strain evidence="3 4">T18</strain>
    </source>
</reference>
<dbReference type="Proteomes" id="UP000660885">
    <property type="component" value="Unassembled WGS sequence"/>
</dbReference>
<proteinExistence type="predicted"/>
<keyword evidence="4" id="KW-1185">Reference proteome</keyword>
<feature type="domain" description="Transposase IS4-like" evidence="2">
    <location>
        <begin position="2"/>
        <end position="81"/>
    </location>
</feature>
<gene>
    <name evidence="3" type="ORF">JMJ56_29495</name>
</gene>
<evidence type="ECO:0000256" key="1">
    <source>
        <dbReference type="SAM" id="MobiDB-lite"/>
    </source>
</evidence>
<sequence>MVDSTGLKLCGSGEWLEEKHDNKRRRAWRMLHLGIDADAGRIVVSALTDRDVDDGSQVGPLLDQVDGPVPSVTGDGAYDRTASRL</sequence>
<evidence type="ECO:0000313" key="3">
    <source>
        <dbReference type="EMBL" id="MBL6082116.1"/>
    </source>
</evidence>
<evidence type="ECO:0000313" key="4">
    <source>
        <dbReference type="Proteomes" id="UP000660885"/>
    </source>
</evidence>
<evidence type="ECO:0000259" key="2">
    <source>
        <dbReference type="Pfam" id="PF01609"/>
    </source>
</evidence>
<accession>A0ABS1UBQ2</accession>